<evidence type="ECO:0000313" key="1">
    <source>
        <dbReference type="EMBL" id="KKK38783.1"/>
    </source>
</evidence>
<dbReference type="PATRIC" id="fig|1408103.3.peg.1650"/>
<proteinExistence type="predicted"/>
<organism evidence="1 2">
    <name type="scientific">Mesobacillus campisalis</name>
    <dbReference type="NCBI Taxonomy" id="1408103"/>
    <lineage>
        <taxon>Bacteria</taxon>
        <taxon>Bacillati</taxon>
        <taxon>Bacillota</taxon>
        <taxon>Bacilli</taxon>
        <taxon>Bacillales</taxon>
        <taxon>Bacillaceae</taxon>
        <taxon>Mesobacillus</taxon>
    </lineage>
</organism>
<dbReference type="Proteomes" id="UP000034166">
    <property type="component" value="Unassembled WGS sequence"/>
</dbReference>
<gene>
    <name evidence="1" type="ORF">WQ57_07325</name>
</gene>
<dbReference type="RefSeq" id="WP_046523087.1">
    <property type="nucleotide sequence ID" value="NZ_LAYY01000006.1"/>
</dbReference>
<dbReference type="InterPro" id="IPR046237">
    <property type="entry name" value="DUF6270"/>
</dbReference>
<evidence type="ECO:0000313" key="2">
    <source>
        <dbReference type="Proteomes" id="UP000034166"/>
    </source>
</evidence>
<dbReference type="AlphaFoldDB" id="A0A0M2SX87"/>
<comment type="caution">
    <text evidence="1">The sequence shown here is derived from an EMBL/GenBank/DDBJ whole genome shotgun (WGS) entry which is preliminary data.</text>
</comment>
<keyword evidence="2" id="KW-1185">Reference proteome</keyword>
<protein>
    <submittedName>
        <fullName evidence="1">Uncharacterized protein</fullName>
    </submittedName>
</protein>
<dbReference type="Pfam" id="PF19786">
    <property type="entry name" value="DUF6270"/>
    <property type="match status" value="1"/>
</dbReference>
<name>A0A0M2SX87_9BACI</name>
<dbReference type="EMBL" id="LAYY01000006">
    <property type="protein sequence ID" value="KKK38783.1"/>
    <property type="molecule type" value="Genomic_DNA"/>
</dbReference>
<dbReference type="OrthoDB" id="2005670at2"/>
<sequence length="243" mass="28691">MIKIDILGSCVTRDAFAFTENNFQVNKYFARTSLVSLYSPPLNISKEEINLASKFQKEIVFSDITKQFPKYVENKSADYLLIDFIDERVSIMEVTKDTYITVSNEFIKSGLKEKYKSSKILPRKEFHKGLWEEKADLFIEQLGKYYSANKVILHKAFWKTRYKDKNGEVIEFNNVEEIKFNNNLLDKYYNYLEQNVPGINVIDLGNRYLASEKHKWGLAPYHYETFYYKEFMDILTSLVSMKV</sequence>
<reference evidence="1 2" key="1">
    <citation type="submission" date="2015-04" db="EMBL/GenBank/DDBJ databases">
        <title>Taxonomic description and genome sequence of Bacillus campisalis sp. nov., a novel member of the genus Bacillus isolated from solar saltern.</title>
        <authorList>
            <person name="Mathan Kumar R."/>
            <person name="Kaur G."/>
            <person name="Kumar A."/>
            <person name="Singh N.K."/>
            <person name="Kaur N."/>
            <person name="Kumar N."/>
            <person name="Mayilraj S."/>
        </authorList>
    </citation>
    <scope>NUCLEOTIDE SEQUENCE [LARGE SCALE GENOMIC DNA]</scope>
    <source>
        <strain evidence="1 2">SA2-6</strain>
    </source>
</reference>
<accession>A0A0M2SX87</accession>